<dbReference type="EMBL" id="VKDB01000004">
    <property type="protein sequence ID" value="TSA86820.1"/>
    <property type="molecule type" value="Genomic_DNA"/>
</dbReference>
<comment type="caution">
    <text evidence="2">The sequence shown here is derived from an EMBL/GenBank/DDBJ whole genome shotgun (WGS) entry which is preliminary data.</text>
</comment>
<proteinExistence type="predicted"/>
<sequence>MTASLTALLSLRMFWEGGLLTIISSLAALGGAIWAAWYVATLSKQPQLPSAFKDLAFSFIWGGVIALGWIQRLVLRSEHGPALDSFESGVLIFLLCFLVFMAVSWLMIHRSQYFKSRAGRV</sequence>
<dbReference type="AlphaFoldDB" id="A0A553V300"/>
<dbReference type="Proteomes" id="UP000316092">
    <property type="component" value="Unassembled WGS sequence"/>
</dbReference>
<keyword evidence="1" id="KW-1133">Transmembrane helix</keyword>
<name>A0A553V300_9DEIO</name>
<accession>A0A553V300</accession>
<keyword evidence="3" id="KW-1185">Reference proteome</keyword>
<evidence type="ECO:0000256" key="1">
    <source>
        <dbReference type="SAM" id="Phobius"/>
    </source>
</evidence>
<protein>
    <submittedName>
        <fullName evidence="2">Uncharacterized protein</fullName>
    </submittedName>
</protein>
<feature type="transmembrane region" description="Helical" evidence="1">
    <location>
        <begin position="90"/>
        <end position="108"/>
    </location>
</feature>
<evidence type="ECO:0000313" key="3">
    <source>
        <dbReference type="Proteomes" id="UP000316092"/>
    </source>
</evidence>
<keyword evidence="1" id="KW-0472">Membrane</keyword>
<feature type="transmembrane region" description="Helical" evidence="1">
    <location>
        <begin position="52"/>
        <end position="70"/>
    </location>
</feature>
<evidence type="ECO:0000313" key="2">
    <source>
        <dbReference type="EMBL" id="TSA86820.1"/>
    </source>
</evidence>
<keyword evidence="1" id="KW-0812">Transmembrane</keyword>
<organism evidence="2 3">
    <name type="scientific">Deinococcus detaillensis</name>
    <dbReference type="NCBI Taxonomy" id="2592048"/>
    <lineage>
        <taxon>Bacteria</taxon>
        <taxon>Thermotogati</taxon>
        <taxon>Deinococcota</taxon>
        <taxon>Deinococci</taxon>
        <taxon>Deinococcales</taxon>
        <taxon>Deinococcaceae</taxon>
        <taxon>Deinococcus</taxon>
    </lineage>
</organism>
<gene>
    <name evidence="2" type="ORF">FNU79_06440</name>
</gene>
<feature type="transmembrane region" description="Helical" evidence="1">
    <location>
        <begin position="20"/>
        <end position="40"/>
    </location>
</feature>
<reference evidence="2 3" key="1">
    <citation type="submission" date="2019-07" db="EMBL/GenBank/DDBJ databases">
        <title>Deinococcus detaillus sp. nov., isolated from humus soil in Antarctica.</title>
        <authorList>
            <person name="Zhang K."/>
        </authorList>
    </citation>
    <scope>NUCLEOTIDE SEQUENCE [LARGE SCALE GENOMIC DNA]</scope>
    <source>
        <strain evidence="2 3">H1</strain>
    </source>
</reference>